<dbReference type="Pfam" id="PF13560">
    <property type="entry name" value="HTH_31"/>
    <property type="match status" value="1"/>
</dbReference>
<feature type="domain" description="HTH cro/C1-type" evidence="1">
    <location>
        <begin position="19"/>
        <end position="72"/>
    </location>
</feature>
<evidence type="ECO:0000313" key="3">
    <source>
        <dbReference type="Proteomes" id="UP000664167"/>
    </source>
</evidence>
<accession>A0A939JFI7</accession>
<dbReference type="InterPro" id="IPR010982">
    <property type="entry name" value="Lambda_DNA-bd_dom_sf"/>
</dbReference>
<dbReference type="EMBL" id="JAFLRJ010000099">
    <property type="protein sequence ID" value="MBO0512433.1"/>
    <property type="molecule type" value="Genomic_DNA"/>
</dbReference>
<dbReference type="Proteomes" id="UP000664167">
    <property type="component" value="Unassembled WGS sequence"/>
</dbReference>
<dbReference type="SMART" id="SM00530">
    <property type="entry name" value="HTH_XRE"/>
    <property type="match status" value="1"/>
</dbReference>
<name>A0A939JFI7_9ACTN</name>
<keyword evidence="3" id="KW-1185">Reference proteome</keyword>
<dbReference type="RefSeq" id="WP_206961825.1">
    <property type="nucleotide sequence ID" value="NZ_BAAAJJ010000002.1"/>
</dbReference>
<dbReference type="Pfam" id="PF19054">
    <property type="entry name" value="DUF5753"/>
    <property type="match status" value="1"/>
</dbReference>
<gene>
    <name evidence="2" type="ORF">J0695_11525</name>
</gene>
<proteinExistence type="predicted"/>
<evidence type="ECO:0000313" key="2">
    <source>
        <dbReference type="EMBL" id="MBO0512433.1"/>
    </source>
</evidence>
<dbReference type="SUPFAM" id="SSF47413">
    <property type="entry name" value="lambda repressor-like DNA-binding domains"/>
    <property type="match status" value="1"/>
</dbReference>
<dbReference type="InterPro" id="IPR001387">
    <property type="entry name" value="Cro/C1-type_HTH"/>
</dbReference>
<sequence length="282" mass="30996">MNASPSSAAQAAREGVAARLVDLRRTAGLKGYEVAARCGWHKSKVSRLENAVTLPTDEDIRRYLAACTAQEHVAELIAKTRVADQMYVEWKRIHQTGIKRRQEVDVPLYESTHLFRVYCSNVVPGLLQTQGYAESLLTSISDFQGTPNDAPAAAAARLARSHVIRDGDHRFVLLVEEAVLRYRIGGASVMAGQLGYLLEVMSLPSVAFGVIPFAAHRRMWPLETFMVFDDERVQVENLSAEINITVPDEVGVYVKAFAAVQRMAVYGPQARALITAAIDALG</sequence>
<comment type="caution">
    <text evidence="2">The sequence shown here is derived from an EMBL/GenBank/DDBJ whole genome shotgun (WGS) entry which is preliminary data.</text>
</comment>
<organism evidence="2 3">
    <name type="scientific">Streptomyces beijiangensis</name>
    <dbReference type="NCBI Taxonomy" id="163361"/>
    <lineage>
        <taxon>Bacteria</taxon>
        <taxon>Bacillati</taxon>
        <taxon>Actinomycetota</taxon>
        <taxon>Actinomycetes</taxon>
        <taxon>Kitasatosporales</taxon>
        <taxon>Streptomycetaceae</taxon>
        <taxon>Streptomyces</taxon>
    </lineage>
</organism>
<dbReference type="Gene3D" id="1.10.260.40">
    <property type="entry name" value="lambda repressor-like DNA-binding domains"/>
    <property type="match status" value="1"/>
</dbReference>
<protein>
    <submittedName>
        <fullName evidence="2">Helix-turn-helix domain-containing protein</fullName>
    </submittedName>
</protein>
<dbReference type="GO" id="GO:0003677">
    <property type="term" value="F:DNA binding"/>
    <property type="evidence" value="ECO:0007669"/>
    <property type="project" value="InterPro"/>
</dbReference>
<dbReference type="AlphaFoldDB" id="A0A939JFI7"/>
<evidence type="ECO:0000259" key="1">
    <source>
        <dbReference type="SMART" id="SM00530"/>
    </source>
</evidence>
<dbReference type="CDD" id="cd00093">
    <property type="entry name" value="HTH_XRE"/>
    <property type="match status" value="1"/>
</dbReference>
<reference evidence="2" key="1">
    <citation type="submission" date="2021-03" db="EMBL/GenBank/DDBJ databases">
        <title>Streptomyces poriferae sp. nov., a novel marine sponge-derived Actinobacteria species with anti-MRSA activity.</title>
        <authorList>
            <person name="Sandoval-Powers M."/>
            <person name="Kralova S."/>
            <person name="Nguyen G.-S."/>
            <person name="Fawwal D."/>
            <person name="Degnes K."/>
            <person name="Klinkenberg G."/>
            <person name="Sletta H."/>
            <person name="Wentzel A."/>
            <person name="Liles M.R."/>
        </authorList>
    </citation>
    <scope>NUCLEOTIDE SEQUENCE</scope>
    <source>
        <strain evidence="2">DSM 41794</strain>
    </source>
</reference>
<dbReference type="InterPro" id="IPR043917">
    <property type="entry name" value="DUF5753"/>
</dbReference>